<gene>
    <name evidence="2" type="ORF">CEURO_LOCUS11688</name>
</gene>
<dbReference type="EMBL" id="CAMAPE010000027">
    <property type="protein sequence ID" value="CAH9091747.1"/>
    <property type="molecule type" value="Genomic_DNA"/>
</dbReference>
<evidence type="ECO:0000313" key="2">
    <source>
        <dbReference type="EMBL" id="CAH9091747.1"/>
    </source>
</evidence>
<protein>
    <submittedName>
        <fullName evidence="2">Uncharacterized protein</fullName>
    </submittedName>
</protein>
<evidence type="ECO:0000313" key="3">
    <source>
        <dbReference type="Proteomes" id="UP001152484"/>
    </source>
</evidence>
<dbReference type="Proteomes" id="UP001152484">
    <property type="component" value="Unassembled WGS sequence"/>
</dbReference>
<dbReference type="AlphaFoldDB" id="A0A9P0Z6V3"/>
<proteinExistence type="predicted"/>
<dbReference type="PANTHER" id="PTHR48167:SF2">
    <property type="entry name" value="EXPRESSED PROTEIN"/>
    <property type="match status" value="1"/>
</dbReference>
<evidence type="ECO:0000256" key="1">
    <source>
        <dbReference type="SAM" id="MobiDB-lite"/>
    </source>
</evidence>
<feature type="region of interest" description="Disordered" evidence="1">
    <location>
        <begin position="36"/>
        <end position="66"/>
    </location>
</feature>
<reference evidence="2" key="1">
    <citation type="submission" date="2022-07" db="EMBL/GenBank/DDBJ databases">
        <authorList>
            <person name="Macas J."/>
            <person name="Novak P."/>
            <person name="Neumann P."/>
        </authorList>
    </citation>
    <scope>NUCLEOTIDE SEQUENCE</scope>
</reference>
<keyword evidence="3" id="KW-1185">Reference proteome</keyword>
<comment type="caution">
    <text evidence="2">The sequence shown here is derived from an EMBL/GenBank/DDBJ whole genome shotgun (WGS) entry which is preliminary data.</text>
</comment>
<sequence length="240" mass="26914">MISLLRVSARSSRPIQAILRNQQFSLPRFNISGLFTTEAQTPPPAPPQQPQRGNFPPRPIPNFEPNGKVYGRINLLGRYTTKTDIITMMGDSNLTPEDIKIDYLPNFSGNAAVIQFPSQADYSAAVRAVTPKTTRQGGLSKVERTQWENLKSHDGKSIVLQGIPRNAVIDDVERFLTGCQYDASIEMFSRLLQPRSQNQNQEAVRMAVVHFPSQVLASHAFITKNRGFCLNNQIDIRILH</sequence>
<dbReference type="PANTHER" id="PTHR48167">
    <property type="entry name" value="EXPRESSED PROTEIN"/>
    <property type="match status" value="1"/>
</dbReference>
<accession>A0A9P0Z6V3</accession>
<name>A0A9P0Z6V3_CUSEU</name>
<organism evidence="2 3">
    <name type="scientific">Cuscuta europaea</name>
    <name type="common">European dodder</name>
    <dbReference type="NCBI Taxonomy" id="41803"/>
    <lineage>
        <taxon>Eukaryota</taxon>
        <taxon>Viridiplantae</taxon>
        <taxon>Streptophyta</taxon>
        <taxon>Embryophyta</taxon>
        <taxon>Tracheophyta</taxon>
        <taxon>Spermatophyta</taxon>
        <taxon>Magnoliopsida</taxon>
        <taxon>eudicotyledons</taxon>
        <taxon>Gunneridae</taxon>
        <taxon>Pentapetalae</taxon>
        <taxon>asterids</taxon>
        <taxon>lamiids</taxon>
        <taxon>Solanales</taxon>
        <taxon>Convolvulaceae</taxon>
        <taxon>Cuscuteae</taxon>
        <taxon>Cuscuta</taxon>
        <taxon>Cuscuta subgen. Cuscuta</taxon>
    </lineage>
</organism>
<dbReference type="OrthoDB" id="2013327at2759"/>